<gene>
    <name evidence="2" type="ORF">AY601_3386</name>
</gene>
<evidence type="ECO:0000313" key="2">
    <source>
        <dbReference type="EMBL" id="AMQ00253.1"/>
    </source>
</evidence>
<organism evidence="2 3">
    <name type="scientific">Pedobacter cryoconitis</name>
    <dbReference type="NCBI Taxonomy" id="188932"/>
    <lineage>
        <taxon>Bacteria</taxon>
        <taxon>Pseudomonadati</taxon>
        <taxon>Bacteroidota</taxon>
        <taxon>Sphingobacteriia</taxon>
        <taxon>Sphingobacteriales</taxon>
        <taxon>Sphingobacteriaceae</taxon>
        <taxon>Pedobacter</taxon>
    </lineage>
</organism>
<keyword evidence="3" id="KW-1185">Reference proteome</keyword>
<feature type="signal peptide" evidence="1">
    <location>
        <begin position="1"/>
        <end position="26"/>
    </location>
</feature>
<dbReference type="Proteomes" id="UP000071561">
    <property type="component" value="Chromosome"/>
</dbReference>
<protein>
    <submittedName>
        <fullName evidence="2">Uncharacterized protein</fullName>
    </submittedName>
</protein>
<dbReference type="KEGG" id="pcm:AY601_3386"/>
<accession>A0A127VFW5</accession>
<dbReference type="RefSeq" id="WP_068403111.1">
    <property type="nucleotide sequence ID" value="NZ_CP014504.1"/>
</dbReference>
<evidence type="ECO:0000313" key="3">
    <source>
        <dbReference type="Proteomes" id="UP000071561"/>
    </source>
</evidence>
<dbReference type="AlphaFoldDB" id="A0A127VFW5"/>
<evidence type="ECO:0000256" key="1">
    <source>
        <dbReference type="SAM" id="SignalP"/>
    </source>
</evidence>
<keyword evidence="1" id="KW-0732">Signal</keyword>
<proteinExistence type="predicted"/>
<dbReference type="EMBL" id="CP014504">
    <property type="protein sequence ID" value="AMQ00253.1"/>
    <property type="molecule type" value="Genomic_DNA"/>
</dbReference>
<reference evidence="2 3" key="1">
    <citation type="submission" date="2016-03" db="EMBL/GenBank/DDBJ databases">
        <title>Complete genome sequence of Pedobacter cryoconitis PAMC 27485.</title>
        <authorList>
            <person name="Lee J."/>
            <person name="Kim O.-S."/>
        </authorList>
    </citation>
    <scope>NUCLEOTIDE SEQUENCE [LARGE SCALE GENOMIC DNA]</scope>
    <source>
        <strain evidence="2 3">PAMC 27485</strain>
    </source>
</reference>
<sequence precursor="true">MEKSLKTASLILLSIFISCSTLTVNAQSNPAFDSYLANTNLKFQMPAGYNQISTKESFSPTLRKIMSLMFSVVENKQKDIAIGIILIPVRTAFDKNLKGMFPNIDANQSYLNIVKYQADTSTFKVQPLGDHELKKVNADAGFRYQLDMNRLFLQKYSLCKVIIIHKKDIGDAEICYFYNPEHEELVKKEMSETANILTFQDISQFKPTM</sequence>
<name>A0A127VFW5_9SPHI</name>
<dbReference type="OrthoDB" id="1038658at2"/>
<dbReference type="PROSITE" id="PS51257">
    <property type="entry name" value="PROKAR_LIPOPROTEIN"/>
    <property type="match status" value="1"/>
</dbReference>
<feature type="chain" id="PRO_5007280565" evidence="1">
    <location>
        <begin position="27"/>
        <end position="209"/>
    </location>
</feature>
<dbReference type="PATRIC" id="fig|188932.3.peg.3524"/>